<sequence length="470" mass="51977">MSQGMYFGDPLAAGADVDGVNAGADGGRVLFSSCKGETHTHKHGLKQLFRRLRSMYKPEKLDSRDDFTLDNLRSASMVVFGCPREKFSTTEFQILKRYVQLGGSVLVLMSEGGEIKAGTNINYWLEEYGLSVNSDSVVRTTHYKYMHPKEVLIADGILNRGILNAVGKGPGHQDQDDDFRIKARQAFDGTGLDFVYPHGATLSVSKPSVPIMSSGKIAYPMNRPLAALWHQSGQGRIAVLGSVSMFDDKWIDKEENSKVMDFMFKWLRPGSSLALNDIDAEEPDVSDLKLLPDTQSLADKLKGCLQEGEDVPRDWTTMYDDGLFKFGTSLIPEAVTLYDKLSVKKAPLTLIPPQFETPLPPLQPAVFPPAIREPPPPALELFDLDENFASEENRLAYLTNKCFGDGDLEYYIMEAGHILGLRLPENASAKFVLSEVFKRVSQWKMVGSVGLVDSGINAAGMAGNFDRFEL</sequence>
<dbReference type="InterPro" id="IPR039975">
    <property type="entry name" value="IFT52"/>
</dbReference>
<dbReference type="Gene3D" id="6.10.250.2800">
    <property type="match status" value="1"/>
</dbReference>
<dbReference type="Pfam" id="PF21178">
    <property type="entry name" value="Itf52_C"/>
    <property type="match status" value="1"/>
</dbReference>
<feature type="domain" description="IFT52 central" evidence="2">
    <location>
        <begin position="297"/>
        <end position="377"/>
    </location>
</feature>
<evidence type="ECO:0000313" key="4">
    <source>
        <dbReference type="EMBL" id="GAX81465.1"/>
    </source>
</evidence>
<dbReference type="Pfam" id="PF23352">
    <property type="entry name" value="IFT52_central"/>
    <property type="match status" value="1"/>
</dbReference>
<feature type="domain" description="Intraflagellar transport protein 52 C-terminal" evidence="1">
    <location>
        <begin position="388"/>
        <end position="437"/>
    </location>
</feature>
<evidence type="ECO:0000313" key="5">
    <source>
        <dbReference type="Proteomes" id="UP000232323"/>
    </source>
</evidence>
<dbReference type="OrthoDB" id="10259368at2759"/>
<accession>A0A250XEG2</accession>
<dbReference type="PANTHER" id="PTHR12969">
    <property type="entry name" value="NGD5/OSM-6/IFT52"/>
    <property type="match status" value="1"/>
</dbReference>
<evidence type="ECO:0000259" key="3">
    <source>
        <dbReference type="Pfam" id="PF23355"/>
    </source>
</evidence>
<proteinExistence type="predicted"/>
<evidence type="ECO:0008006" key="6">
    <source>
        <dbReference type="Google" id="ProtNLM"/>
    </source>
</evidence>
<dbReference type="AlphaFoldDB" id="A0A250XEG2"/>
<feature type="domain" description="IFT52 GIFT" evidence="3">
    <location>
        <begin position="29"/>
        <end position="281"/>
    </location>
</feature>
<gene>
    <name evidence="4" type="ORF">CEUSTIGMA_g8894.t1</name>
</gene>
<dbReference type="InterPro" id="IPR055460">
    <property type="entry name" value="IFT52_central"/>
</dbReference>
<dbReference type="InterPro" id="IPR055458">
    <property type="entry name" value="IFT52_GIFT"/>
</dbReference>
<reference evidence="4 5" key="1">
    <citation type="submission" date="2017-08" db="EMBL/GenBank/DDBJ databases">
        <title>Acidophilic green algal genome provides insights into adaptation to an acidic environment.</title>
        <authorList>
            <person name="Hirooka S."/>
            <person name="Hirose Y."/>
            <person name="Kanesaki Y."/>
            <person name="Higuchi S."/>
            <person name="Fujiwara T."/>
            <person name="Onuma R."/>
            <person name="Era A."/>
            <person name="Ohbayashi R."/>
            <person name="Uzuka A."/>
            <person name="Nozaki H."/>
            <person name="Yoshikawa H."/>
            <person name="Miyagishima S.Y."/>
        </authorList>
    </citation>
    <scope>NUCLEOTIDE SEQUENCE [LARGE SCALE GENOMIC DNA]</scope>
    <source>
        <strain evidence="4 5">NIES-2499</strain>
    </source>
</reference>
<comment type="caution">
    <text evidence="4">The sequence shown here is derived from an EMBL/GenBank/DDBJ whole genome shotgun (WGS) entry which is preliminary data.</text>
</comment>
<dbReference type="GO" id="GO:0042073">
    <property type="term" value="P:intraciliary transport"/>
    <property type="evidence" value="ECO:0007669"/>
    <property type="project" value="TreeGrafter"/>
</dbReference>
<dbReference type="Pfam" id="PF23355">
    <property type="entry name" value="IFT52_GIFT"/>
    <property type="match status" value="1"/>
</dbReference>
<name>A0A250XEG2_9CHLO</name>
<evidence type="ECO:0000259" key="2">
    <source>
        <dbReference type="Pfam" id="PF23352"/>
    </source>
</evidence>
<dbReference type="Proteomes" id="UP000232323">
    <property type="component" value="Unassembled WGS sequence"/>
</dbReference>
<protein>
    <recommendedName>
        <fullName evidence="6">ABC-type uncharacterized transport system domain-containing protein</fullName>
    </recommendedName>
</protein>
<dbReference type="GO" id="GO:0030992">
    <property type="term" value="C:intraciliary transport particle B"/>
    <property type="evidence" value="ECO:0007669"/>
    <property type="project" value="TreeGrafter"/>
</dbReference>
<organism evidence="4 5">
    <name type="scientific">Chlamydomonas eustigma</name>
    <dbReference type="NCBI Taxonomy" id="1157962"/>
    <lineage>
        <taxon>Eukaryota</taxon>
        <taxon>Viridiplantae</taxon>
        <taxon>Chlorophyta</taxon>
        <taxon>core chlorophytes</taxon>
        <taxon>Chlorophyceae</taxon>
        <taxon>CS clade</taxon>
        <taxon>Chlamydomonadales</taxon>
        <taxon>Chlamydomonadaceae</taxon>
        <taxon>Chlamydomonas</taxon>
    </lineage>
</organism>
<evidence type="ECO:0000259" key="1">
    <source>
        <dbReference type="Pfam" id="PF21178"/>
    </source>
</evidence>
<dbReference type="GO" id="GO:0005929">
    <property type="term" value="C:cilium"/>
    <property type="evidence" value="ECO:0007669"/>
    <property type="project" value="TreeGrafter"/>
</dbReference>
<dbReference type="PANTHER" id="PTHR12969:SF7">
    <property type="entry name" value="INTRAFLAGELLAR TRANSPORT PROTEIN 52 HOMOLOG"/>
    <property type="match status" value="1"/>
</dbReference>
<dbReference type="SUPFAM" id="SSF52317">
    <property type="entry name" value="Class I glutamine amidotransferase-like"/>
    <property type="match status" value="1"/>
</dbReference>
<dbReference type="EMBL" id="BEGY01000066">
    <property type="protein sequence ID" value="GAX81465.1"/>
    <property type="molecule type" value="Genomic_DNA"/>
</dbReference>
<dbReference type="CDD" id="cd23683">
    <property type="entry name" value="IFT52_CTD"/>
    <property type="match status" value="1"/>
</dbReference>
<dbReference type="GO" id="GO:0005814">
    <property type="term" value="C:centriole"/>
    <property type="evidence" value="ECO:0007669"/>
    <property type="project" value="TreeGrafter"/>
</dbReference>
<dbReference type="InterPro" id="IPR048643">
    <property type="entry name" value="Itf52_C"/>
</dbReference>
<dbReference type="STRING" id="1157962.A0A250XEG2"/>
<dbReference type="InterPro" id="IPR029062">
    <property type="entry name" value="Class_I_gatase-like"/>
</dbReference>
<dbReference type="GO" id="GO:0060271">
    <property type="term" value="P:cilium assembly"/>
    <property type="evidence" value="ECO:0007669"/>
    <property type="project" value="TreeGrafter"/>
</dbReference>
<keyword evidence="5" id="KW-1185">Reference proteome</keyword>